<reference evidence="5" key="1">
    <citation type="submission" date="2023-10" db="EMBL/GenBank/DDBJ databases">
        <authorList>
            <person name="Chen Y."/>
            <person name="Shah S."/>
            <person name="Dougan E. K."/>
            <person name="Thang M."/>
            <person name="Chan C."/>
        </authorList>
    </citation>
    <scope>NUCLEOTIDE SEQUENCE [LARGE SCALE GENOMIC DNA]</scope>
</reference>
<dbReference type="PRINTS" id="PR01995">
    <property type="entry name" value="UPF0595"/>
</dbReference>
<sequence length="106" mass="11362">DIYSLENPSPADYGPVRTLCLGAPCSVCGAPVCAAGSCSLFYSARFCRPCAAAARGSLPSFLDKDLQRLLGGQQGPERLSGRSTRTSTASCRRSTRNSWPTSTWRR</sequence>
<dbReference type="PANTHER" id="PTHR31849">
    <property type="entry name" value="CYSTEINE-RICH PDF MOTIF DOMAIN-CONTAINING PROTEIN 1"/>
    <property type="match status" value="1"/>
</dbReference>
<dbReference type="EMBL" id="CAUYUJ010017226">
    <property type="protein sequence ID" value="CAK0872993.1"/>
    <property type="molecule type" value="Genomic_DNA"/>
</dbReference>
<evidence type="ECO:0000313" key="6">
    <source>
        <dbReference type="Proteomes" id="UP001189429"/>
    </source>
</evidence>
<name>A0ABN9VID4_9DINO</name>
<evidence type="ECO:0000313" key="5">
    <source>
        <dbReference type="EMBL" id="CAK0872993.1"/>
    </source>
</evidence>
<gene>
    <name evidence="5" type="ORF">PCOR1329_LOCUS58303</name>
</gene>
<keyword evidence="6" id="KW-1185">Reference proteome</keyword>
<comment type="similarity">
    <text evidence="1">Belongs to the CDPF1 family.</text>
</comment>
<evidence type="ECO:0000256" key="3">
    <source>
        <dbReference type="SAM" id="MobiDB-lite"/>
    </source>
</evidence>
<accession>A0ABN9VID4</accession>
<evidence type="ECO:0000259" key="4">
    <source>
        <dbReference type="Pfam" id="PF10170"/>
    </source>
</evidence>
<feature type="non-terminal residue" evidence="5">
    <location>
        <position position="1"/>
    </location>
</feature>
<dbReference type="InterPro" id="IPR042426">
    <property type="entry name" value="CDPF1"/>
</dbReference>
<dbReference type="PANTHER" id="PTHR31849:SF1">
    <property type="entry name" value="CYSTEINE-RICH DPF MOTIF DOMAIN-CONTAINING PROTEIN 1"/>
    <property type="match status" value="1"/>
</dbReference>
<protein>
    <recommendedName>
        <fullName evidence="2">Cysteine-rich DPF motif domain-containing protein 1</fullName>
    </recommendedName>
</protein>
<feature type="domain" description="Cysteine-rich DPF motif" evidence="4">
    <location>
        <begin position="3"/>
        <end position="66"/>
    </location>
</feature>
<proteinExistence type="inferred from homology"/>
<organism evidence="5 6">
    <name type="scientific">Prorocentrum cordatum</name>
    <dbReference type="NCBI Taxonomy" id="2364126"/>
    <lineage>
        <taxon>Eukaryota</taxon>
        <taxon>Sar</taxon>
        <taxon>Alveolata</taxon>
        <taxon>Dinophyceae</taxon>
        <taxon>Prorocentrales</taxon>
        <taxon>Prorocentraceae</taxon>
        <taxon>Prorocentrum</taxon>
    </lineage>
</organism>
<feature type="region of interest" description="Disordered" evidence="3">
    <location>
        <begin position="72"/>
        <end position="106"/>
    </location>
</feature>
<evidence type="ECO:0000256" key="1">
    <source>
        <dbReference type="ARBA" id="ARBA00007917"/>
    </source>
</evidence>
<dbReference type="Proteomes" id="UP001189429">
    <property type="component" value="Unassembled WGS sequence"/>
</dbReference>
<feature type="compositionally biased region" description="Low complexity" evidence="3">
    <location>
        <begin position="81"/>
        <end position="98"/>
    </location>
</feature>
<dbReference type="Pfam" id="PF10170">
    <property type="entry name" value="C6_DPF"/>
    <property type="match status" value="1"/>
</dbReference>
<evidence type="ECO:0000256" key="2">
    <source>
        <dbReference type="ARBA" id="ARBA00014801"/>
    </source>
</evidence>
<comment type="caution">
    <text evidence="5">The sequence shown here is derived from an EMBL/GenBank/DDBJ whole genome shotgun (WGS) entry which is preliminary data.</text>
</comment>
<dbReference type="InterPro" id="IPR018785">
    <property type="entry name" value="CDPF1_dom"/>
</dbReference>